<dbReference type="AlphaFoldDB" id="A0A8H2XZW0"/>
<sequence length="147" mass="17509">MSVVLPSVILQWEIYTAPNSYEVKIRLSDKEETFYLQQWIIPKGGNIEDRHLDVKASASDPWYLRYLIPLSSYRLRFSFFEQYFKDETKYPGFQTTPLFHWPSGKMLTPEEFLATDLGKALQTNDIDVYRNKWIECFRQSIQLTNEH</sequence>
<protein>
    <submittedName>
        <fullName evidence="1">Uncharacterized protein</fullName>
    </submittedName>
</protein>
<proteinExistence type="predicted"/>
<reference evidence="1" key="1">
    <citation type="submission" date="2021-01" db="EMBL/GenBank/DDBJ databases">
        <authorList>
            <person name="Kaushik A."/>
        </authorList>
    </citation>
    <scope>NUCLEOTIDE SEQUENCE</scope>
    <source>
        <strain evidence="1">AG1-1A</strain>
    </source>
</reference>
<name>A0A8H2XZW0_9AGAM</name>
<comment type="caution">
    <text evidence="1">The sequence shown here is derived from an EMBL/GenBank/DDBJ whole genome shotgun (WGS) entry which is preliminary data.</text>
</comment>
<dbReference type="EMBL" id="CAJMWR010001867">
    <property type="protein sequence ID" value="CAE6435985.1"/>
    <property type="molecule type" value="Genomic_DNA"/>
</dbReference>
<dbReference type="Proteomes" id="UP000663840">
    <property type="component" value="Unassembled WGS sequence"/>
</dbReference>
<evidence type="ECO:0000313" key="2">
    <source>
        <dbReference type="Proteomes" id="UP000663840"/>
    </source>
</evidence>
<organism evidence="1 2">
    <name type="scientific">Rhizoctonia solani</name>
    <dbReference type="NCBI Taxonomy" id="456999"/>
    <lineage>
        <taxon>Eukaryota</taxon>
        <taxon>Fungi</taxon>
        <taxon>Dikarya</taxon>
        <taxon>Basidiomycota</taxon>
        <taxon>Agaricomycotina</taxon>
        <taxon>Agaricomycetes</taxon>
        <taxon>Cantharellales</taxon>
        <taxon>Ceratobasidiaceae</taxon>
        <taxon>Rhizoctonia</taxon>
    </lineage>
</organism>
<accession>A0A8H2XZW0</accession>
<evidence type="ECO:0000313" key="1">
    <source>
        <dbReference type="EMBL" id="CAE6435985.1"/>
    </source>
</evidence>
<gene>
    <name evidence="1" type="ORF">RDB_LOCUS71838</name>
</gene>